<keyword evidence="2" id="KW-1185">Reference proteome</keyword>
<dbReference type="Proteomes" id="UP001398556">
    <property type="component" value="Unassembled WGS sequence"/>
</dbReference>
<feature type="non-terminal residue" evidence="1">
    <location>
        <position position="598"/>
    </location>
</feature>
<proteinExistence type="predicted"/>
<protein>
    <submittedName>
        <fullName evidence="1">SprB repeat-containing protein</fullName>
    </submittedName>
</protein>
<accession>A0ABU9HQN0</accession>
<name>A0ABU9HQN0_9FLAO</name>
<dbReference type="Pfam" id="PF13573">
    <property type="entry name" value="SprB"/>
    <property type="match status" value="7"/>
</dbReference>
<reference evidence="1 2" key="1">
    <citation type="submission" date="2024-04" db="EMBL/GenBank/DDBJ databases">
        <title>Flavobacterium sp. DGU99 16S ribosomal RNA gene Genome sequencing and assembly.</title>
        <authorList>
            <person name="Park S."/>
        </authorList>
    </citation>
    <scope>NUCLEOTIDE SEQUENCE [LARGE SCALE GENOMIC DNA]</scope>
    <source>
        <strain evidence="1 2">DGU99</strain>
    </source>
</reference>
<sequence length="598" mass="58123">GSVVITPAGGTATYTITPAQTGLAAGLHTFTVTDAKGCTTTIDVTITEPANALTATASNQVNVSCKGGNDGSVVITPAGGTATYTITPAQTGLTAGLHTFTVTDAKGCTTTVDVTITEPANALTATASNQVNVSCKGGNDGSVVITPAGGTATYTITPAQTGLAAGLHTFTVTDAKGCTTTIDVTITEPANALTATASNQVNVSCKGGNDGSVVITPAGGTATYTITPAQTGLTAGLHTFTVTDAKGCTTTVDVTITEPANALTATASNQVNVSCKGGNDGSVVITPAGGTAGYTITPAQTGLTAGLHTFTVTDAKGCTTTVDVTITEPANALTATASNQVNVSCKGGNDGSVVITPAGGTAGYTITPAQTGLTAGLHTFTVTDAKGCTTTVDVTISEPEVVVSVSGIATNASCFGQADGSIAVTNSLGSTVVITNVNNQVVSNTGLVAGTYTLTATAPGGNEGQTCTATAQVTISQPQVAVSVSGIATNVSCFGEANGSIAVTKSAGSTVVITNANNQVVSNTGLVAGTYTLTATAPGGNEGQTCTATAQVTISQPQIAVSVSGIATNASCFGQADGSIAITKSAGSTVVITNANNQ</sequence>
<feature type="non-terminal residue" evidence="1">
    <location>
        <position position="1"/>
    </location>
</feature>
<evidence type="ECO:0000313" key="2">
    <source>
        <dbReference type="Proteomes" id="UP001398556"/>
    </source>
</evidence>
<dbReference type="EMBL" id="JBBYHU010000045">
    <property type="protein sequence ID" value="MEL1242462.1"/>
    <property type="molecule type" value="Genomic_DNA"/>
</dbReference>
<comment type="caution">
    <text evidence="1">The sequence shown here is derived from an EMBL/GenBank/DDBJ whole genome shotgun (WGS) entry which is preliminary data.</text>
</comment>
<organism evidence="1 2">
    <name type="scientific">Flavobacterium flavipallidum</name>
    <dbReference type="NCBI Taxonomy" id="3139140"/>
    <lineage>
        <taxon>Bacteria</taxon>
        <taxon>Pseudomonadati</taxon>
        <taxon>Bacteroidota</taxon>
        <taxon>Flavobacteriia</taxon>
        <taxon>Flavobacteriales</taxon>
        <taxon>Flavobacteriaceae</taxon>
        <taxon>Flavobacterium</taxon>
    </lineage>
</organism>
<evidence type="ECO:0000313" key="1">
    <source>
        <dbReference type="EMBL" id="MEL1242462.1"/>
    </source>
</evidence>
<gene>
    <name evidence="1" type="ORF">AAEO59_15505</name>
</gene>
<dbReference type="InterPro" id="IPR025667">
    <property type="entry name" value="SprB_repeat"/>
</dbReference>